<evidence type="ECO:0000256" key="1">
    <source>
        <dbReference type="ARBA" id="ARBA00022737"/>
    </source>
</evidence>
<feature type="repeat" description="ANK" evidence="3">
    <location>
        <begin position="120"/>
        <end position="152"/>
    </location>
</feature>
<dbReference type="InterPro" id="IPR051165">
    <property type="entry name" value="Multifunctional_ANK_Repeat"/>
</dbReference>
<gene>
    <name evidence="5" type="ORF">N8I77_003139</name>
</gene>
<proteinExistence type="predicted"/>
<dbReference type="Pfam" id="PF00023">
    <property type="entry name" value="Ank"/>
    <property type="match status" value="2"/>
</dbReference>
<dbReference type="PANTHER" id="PTHR24123">
    <property type="entry name" value="ANKYRIN REPEAT-CONTAINING"/>
    <property type="match status" value="1"/>
</dbReference>
<dbReference type="Gene3D" id="1.25.40.20">
    <property type="entry name" value="Ankyrin repeat-containing domain"/>
    <property type="match status" value="2"/>
</dbReference>
<dbReference type="CDD" id="cd09917">
    <property type="entry name" value="F-box_SF"/>
    <property type="match status" value="1"/>
</dbReference>
<keyword evidence="6" id="KW-1185">Reference proteome</keyword>
<dbReference type="InterPro" id="IPR001810">
    <property type="entry name" value="F-box_dom"/>
</dbReference>
<evidence type="ECO:0000256" key="3">
    <source>
        <dbReference type="PROSITE-ProRule" id="PRU00023"/>
    </source>
</evidence>
<dbReference type="PROSITE" id="PS50088">
    <property type="entry name" value="ANK_REPEAT"/>
    <property type="match status" value="3"/>
</dbReference>
<keyword evidence="2 3" id="KW-0040">ANK repeat</keyword>
<dbReference type="Proteomes" id="UP001265746">
    <property type="component" value="Unassembled WGS sequence"/>
</dbReference>
<dbReference type="Pfam" id="PF12796">
    <property type="entry name" value="Ank_2"/>
    <property type="match status" value="1"/>
</dbReference>
<dbReference type="AlphaFoldDB" id="A0AAD9SJK5"/>
<protein>
    <recommendedName>
        <fullName evidence="4">F-box domain-containing protein</fullName>
    </recommendedName>
</protein>
<dbReference type="InterPro" id="IPR002110">
    <property type="entry name" value="Ankyrin_rpt"/>
</dbReference>
<keyword evidence="1" id="KW-0677">Repeat</keyword>
<dbReference type="SUPFAM" id="SSF48403">
    <property type="entry name" value="Ankyrin repeat"/>
    <property type="match status" value="1"/>
</dbReference>
<comment type="caution">
    <text evidence="5">The sequence shown here is derived from an EMBL/GenBank/DDBJ whole genome shotgun (WGS) entry which is preliminary data.</text>
</comment>
<name>A0AAD9SJK5_PHOAM</name>
<evidence type="ECO:0000259" key="4">
    <source>
        <dbReference type="Pfam" id="PF12937"/>
    </source>
</evidence>
<dbReference type="Pfam" id="PF12937">
    <property type="entry name" value="F-box-like"/>
    <property type="match status" value="1"/>
</dbReference>
<evidence type="ECO:0000256" key="2">
    <source>
        <dbReference type="ARBA" id="ARBA00023043"/>
    </source>
</evidence>
<dbReference type="EMBL" id="JAUJFL010000002">
    <property type="protein sequence ID" value="KAK2609646.1"/>
    <property type="molecule type" value="Genomic_DNA"/>
</dbReference>
<reference evidence="5" key="1">
    <citation type="submission" date="2023-06" db="EMBL/GenBank/DDBJ databases">
        <authorList>
            <person name="Noh H."/>
        </authorList>
    </citation>
    <scope>NUCLEOTIDE SEQUENCE</scope>
    <source>
        <strain evidence="5">DUCC20226</strain>
    </source>
</reference>
<evidence type="ECO:0000313" key="5">
    <source>
        <dbReference type="EMBL" id="KAK2609646.1"/>
    </source>
</evidence>
<dbReference type="InterPro" id="IPR036770">
    <property type="entry name" value="Ankyrin_rpt-contain_sf"/>
</dbReference>
<dbReference type="PANTHER" id="PTHR24123:SF33">
    <property type="entry name" value="PROTEIN HOS4"/>
    <property type="match status" value="1"/>
</dbReference>
<feature type="repeat" description="ANK" evidence="3">
    <location>
        <begin position="260"/>
        <end position="292"/>
    </location>
</feature>
<feature type="domain" description="F-box" evidence="4">
    <location>
        <begin position="10"/>
        <end position="53"/>
    </location>
</feature>
<evidence type="ECO:0000313" key="6">
    <source>
        <dbReference type="Proteomes" id="UP001265746"/>
    </source>
</evidence>
<feature type="repeat" description="ANK" evidence="3">
    <location>
        <begin position="193"/>
        <end position="217"/>
    </location>
</feature>
<sequence>MAQNVQDHFGRLPTEVFFMVTEDHGLSIHDLAALAATCRRFYKITNPMLYQKHLREGDGRAINPVLWAVQYKRFTTIRRFLENGADIDSVQISQACMKHEWHFWFGKEMFNPIDDWHPLSLFTPLAFAAMNGLDSMVAFLLDHGADIEKPGKGLCACSTGMNDVAMNLPPHQDIETEGCQETNMDDDSGFVWTPLHIAVCRKHEPTAMLLISRGADLQGTCPCALGPWNALHTATHSGAQFIIDYLLDEKRVDINEKGLWGLTPLHLAYYRKDHALVEKYIDEGADINATWNSGDGGWTIFAMACLWGDLQGASDFLRRGADPDFIIKSGENGMEWTALGLIYADIYRLPECVCARAHQGMSFDAASHRRRLLEEQIFRAKLAKAMHQD</sequence>
<organism evidence="5 6">
    <name type="scientific">Phomopsis amygdali</name>
    <name type="common">Fusicoccum amygdali</name>
    <dbReference type="NCBI Taxonomy" id="1214568"/>
    <lineage>
        <taxon>Eukaryota</taxon>
        <taxon>Fungi</taxon>
        <taxon>Dikarya</taxon>
        <taxon>Ascomycota</taxon>
        <taxon>Pezizomycotina</taxon>
        <taxon>Sordariomycetes</taxon>
        <taxon>Sordariomycetidae</taxon>
        <taxon>Diaporthales</taxon>
        <taxon>Diaporthaceae</taxon>
        <taxon>Diaporthe</taxon>
    </lineage>
</organism>
<dbReference type="SMART" id="SM00248">
    <property type="entry name" value="ANK"/>
    <property type="match status" value="6"/>
</dbReference>
<accession>A0AAD9SJK5</accession>
<dbReference type="PROSITE" id="PS50297">
    <property type="entry name" value="ANK_REP_REGION"/>
    <property type="match status" value="3"/>
</dbReference>